<dbReference type="InterPro" id="IPR012340">
    <property type="entry name" value="NA-bd_OB-fold"/>
</dbReference>
<feature type="transmembrane region" description="Helical" evidence="2">
    <location>
        <begin position="164"/>
        <end position="184"/>
    </location>
</feature>
<dbReference type="AlphaFoldDB" id="A0A518FZF3"/>
<feature type="transmembrane region" description="Helical" evidence="2">
    <location>
        <begin position="102"/>
        <end position="128"/>
    </location>
</feature>
<feature type="transmembrane region" description="Helical" evidence="2">
    <location>
        <begin position="74"/>
        <end position="95"/>
    </location>
</feature>
<dbReference type="OrthoDB" id="236372at2"/>
<dbReference type="Gene3D" id="2.40.50.140">
    <property type="entry name" value="Nucleic acid-binding proteins"/>
    <property type="match status" value="1"/>
</dbReference>
<evidence type="ECO:0000256" key="1">
    <source>
        <dbReference type="SAM" id="MobiDB-lite"/>
    </source>
</evidence>
<feature type="compositionally biased region" description="Low complexity" evidence="1">
    <location>
        <begin position="1"/>
        <end position="19"/>
    </location>
</feature>
<organism evidence="3 4">
    <name type="scientific">Gimesia panareensis</name>
    <dbReference type="NCBI Taxonomy" id="2527978"/>
    <lineage>
        <taxon>Bacteria</taxon>
        <taxon>Pseudomonadati</taxon>
        <taxon>Planctomycetota</taxon>
        <taxon>Planctomycetia</taxon>
        <taxon>Planctomycetales</taxon>
        <taxon>Planctomycetaceae</taxon>
        <taxon>Gimesia</taxon>
    </lineage>
</organism>
<evidence type="ECO:0000313" key="3">
    <source>
        <dbReference type="EMBL" id="QDV21696.1"/>
    </source>
</evidence>
<evidence type="ECO:0000256" key="2">
    <source>
        <dbReference type="SAM" id="Phobius"/>
    </source>
</evidence>
<dbReference type="RefSeq" id="WP_145460335.1">
    <property type="nucleotide sequence ID" value="NZ_CP036317.1"/>
</dbReference>
<keyword evidence="2" id="KW-0472">Membrane</keyword>
<feature type="region of interest" description="Disordered" evidence="1">
    <location>
        <begin position="1"/>
        <end position="20"/>
    </location>
</feature>
<evidence type="ECO:0000313" key="4">
    <source>
        <dbReference type="Proteomes" id="UP000320839"/>
    </source>
</evidence>
<gene>
    <name evidence="3" type="ORF">Pan153_63860</name>
</gene>
<evidence type="ECO:0008006" key="5">
    <source>
        <dbReference type="Google" id="ProtNLM"/>
    </source>
</evidence>
<keyword evidence="2" id="KW-1133">Transmembrane helix</keyword>
<sequence length="359" mass="39454">MNSQQNQLLEEPQSSQSQPTCSECGTHEPWGLSSWCPKCGYYPALGKCVGQPELQADEIEKPQPQTIWELIPEWGWVLGLGVIGSIGLSIAGRFLTQNPAELCLWTLTQATAGFLMLVIGQFIAYLYAVSKSVEFGILSIVLNPFKIWRPTIVRFPEGAWKLDMAVWGLTLTVGAFAIVGGFEFNSLFDDWGVRKTANVNLVSSIVDQAKQHEGDGAEDLEGALNDFAGGTEEEMKEKLPEEEGVTGKLPEFDCLVVGYTTLPDGRIDSVLLASSFNKRLVYAGKLNATDIPAEVLEEWQQRLPGLEQFAPFVKVNADGATTWIKPQITVNVASKGWAETNQQLVKPKFVSLLQEISVK</sequence>
<keyword evidence="2" id="KW-0812">Transmembrane</keyword>
<proteinExistence type="predicted"/>
<dbReference type="EMBL" id="CP036317">
    <property type="protein sequence ID" value="QDV21696.1"/>
    <property type="molecule type" value="Genomic_DNA"/>
</dbReference>
<dbReference type="Proteomes" id="UP000320839">
    <property type="component" value="Chromosome"/>
</dbReference>
<reference evidence="3 4" key="1">
    <citation type="submission" date="2019-02" db="EMBL/GenBank/DDBJ databases">
        <title>Deep-cultivation of Planctomycetes and their phenomic and genomic characterization uncovers novel biology.</title>
        <authorList>
            <person name="Wiegand S."/>
            <person name="Jogler M."/>
            <person name="Boedeker C."/>
            <person name="Pinto D."/>
            <person name="Vollmers J."/>
            <person name="Rivas-Marin E."/>
            <person name="Kohn T."/>
            <person name="Peeters S.H."/>
            <person name="Heuer A."/>
            <person name="Rast P."/>
            <person name="Oberbeckmann S."/>
            <person name="Bunk B."/>
            <person name="Jeske O."/>
            <person name="Meyerdierks A."/>
            <person name="Storesund J.E."/>
            <person name="Kallscheuer N."/>
            <person name="Luecker S."/>
            <person name="Lage O.M."/>
            <person name="Pohl T."/>
            <person name="Merkel B.J."/>
            <person name="Hornburger P."/>
            <person name="Mueller R.-W."/>
            <person name="Bruemmer F."/>
            <person name="Labrenz M."/>
            <person name="Spormann A.M."/>
            <person name="Op den Camp H."/>
            <person name="Overmann J."/>
            <person name="Amann R."/>
            <person name="Jetten M.S.M."/>
            <person name="Mascher T."/>
            <person name="Medema M.H."/>
            <person name="Devos D.P."/>
            <person name="Kaster A.-K."/>
            <person name="Ovreas L."/>
            <person name="Rohde M."/>
            <person name="Galperin M.Y."/>
            <person name="Jogler C."/>
        </authorList>
    </citation>
    <scope>NUCLEOTIDE SEQUENCE [LARGE SCALE GENOMIC DNA]</scope>
    <source>
        <strain evidence="3 4">Pan153</strain>
    </source>
</reference>
<name>A0A518FZF3_9PLAN</name>
<protein>
    <recommendedName>
        <fullName evidence="5">DNA ligase (ATP)</fullName>
    </recommendedName>
</protein>
<accession>A0A518FZF3</accession>